<dbReference type="GeneID" id="103055773"/>
<feature type="compositionally biased region" description="Polar residues" evidence="1">
    <location>
        <begin position="108"/>
        <end position="129"/>
    </location>
</feature>
<dbReference type="InterPro" id="IPR008984">
    <property type="entry name" value="SMAD_FHA_dom_sf"/>
</dbReference>
<accession>A0A9F2R4W6</accession>
<dbReference type="CTD" id="200558"/>
<evidence type="ECO:0000259" key="2">
    <source>
        <dbReference type="Pfam" id="PF10283"/>
    </source>
</evidence>
<dbReference type="GO" id="GO:0003906">
    <property type="term" value="F:DNA-(apurinic or apyrimidinic site) endonuclease activity"/>
    <property type="evidence" value="ECO:0007669"/>
    <property type="project" value="InterPro"/>
</dbReference>
<dbReference type="OrthoDB" id="10256774at2759"/>
<dbReference type="PANTHER" id="PTHR21315">
    <property type="entry name" value="APRATAXIN AND PNK-LIKE FACTOR-RELATED"/>
    <property type="match status" value="1"/>
</dbReference>
<reference evidence="4" key="1">
    <citation type="submission" date="2025-08" db="UniProtKB">
        <authorList>
            <consortium name="RefSeq"/>
        </authorList>
    </citation>
    <scope>IDENTIFICATION</scope>
    <source>
        <tissue evidence="4">Liver</tissue>
    </source>
</reference>
<sequence>LRNNCIVYFQVTDKKVSRKHAIQKVVGDQLSIKPVHVNPCFYWPVEDDQLLPLDRDKWHQLCPGDSFSLLVDKYIFKVLCTPLEKENLLRENGNLWVEDIPDQMSTTLQSTKMSHRQPSGQSTVPSSKDQLPEVHSFIEKATEIPEKFTLPKKEESSPAQRKRQLPEWMLPADLMASTQLTSASKKVKIGNNEEIKPGLRKKQKMLESEDSALVTEGMFTKDVAKNMPKNGSKKIFQKAESSIQQFNNQLNNEDLDLNSDGQACQPTQVNTTNRGNKLESVSSKTMQVYEKPSQLLHQGETQETTLNQAIGIDTSNLMESQEAQQSSNINKSQRTACQYGKSCYRKNPVHFQQFSHPGDSDYHDTEAVTQVDDDRPECPYGTACYRKNPQHKLEYKHTAPPESERRQMRSKVTRKVRSVLAEESDDDGEPNEYNLSDSFIDDEEEEECDPTDEDSDWEPDFQDSDNEDMDMLLKEAQNFVKTKK</sequence>
<dbReference type="SUPFAM" id="SSF49879">
    <property type="entry name" value="SMAD/FHA domain"/>
    <property type="match status" value="1"/>
</dbReference>
<keyword evidence="3" id="KW-1185">Reference proteome</keyword>
<name>A0A9F2R4W6_PYTBI</name>
<proteinExistence type="predicted"/>
<dbReference type="Gene3D" id="2.60.200.20">
    <property type="match status" value="1"/>
</dbReference>
<dbReference type="GO" id="GO:0035861">
    <property type="term" value="C:site of double-strand break"/>
    <property type="evidence" value="ECO:0007669"/>
    <property type="project" value="TreeGrafter"/>
</dbReference>
<dbReference type="GO" id="GO:0005634">
    <property type="term" value="C:nucleus"/>
    <property type="evidence" value="ECO:0007669"/>
    <property type="project" value="TreeGrafter"/>
</dbReference>
<dbReference type="RefSeq" id="XP_007436587.3">
    <property type="nucleotide sequence ID" value="XM_007436525.3"/>
</dbReference>
<dbReference type="GO" id="GO:0008408">
    <property type="term" value="F:3'-5' exonuclease activity"/>
    <property type="evidence" value="ECO:0007669"/>
    <property type="project" value="InterPro"/>
</dbReference>
<dbReference type="AlphaFoldDB" id="A0A9F2R4W6"/>
<dbReference type="InterPro" id="IPR019406">
    <property type="entry name" value="APLF_PBZ"/>
</dbReference>
<feature type="non-terminal residue" evidence="4">
    <location>
        <position position="1"/>
    </location>
</feature>
<dbReference type="KEGG" id="pbi:103055773"/>
<dbReference type="Pfam" id="PF10283">
    <property type="entry name" value="zf-CCHH"/>
    <property type="match status" value="2"/>
</dbReference>
<dbReference type="InterPro" id="IPR039253">
    <property type="entry name" value="APLF"/>
</dbReference>
<feature type="domain" description="PBZ-type" evidence="2">
    <location>
        <begin position="375"/>
        <end position="399"/>
    </location>
</feature>
<evidence type="ECO:0000313" key="3">
    <source>
        <dbReference type="Proteomes" id="UP000695026"/>
    </source>
</evidence>
<dbReference type="Proteomes" id="UP000695026">
    <property type="component" value="Unplaced"/>
</dbReference>
<protein>
    <submittedName>
        <fullName evidence="4">Aprataxin and PNK-like factor</fullName>
    </submittedName>
</protein>
<feature type="compositionally biased region" description="Acidic residues" evidence="1">
    <location>
        <begin position="439"/>
        <end position="467"/>
    </location>
</feature>
<feature type="domain" description="PBZ-type" evidence="2">
    <location>
        <begin position="334"/>
        <end position="359"/>
    </location>
</feature>
<feature type="region of interest" description="Disordered" evidence="1">
    <location>
        <begin position="391"/>
        <end position="467"/>
    </location>
</feature>
<dbReference type="GO" id="GO:0006302">
    <property type="term" value="P:double-strand break repair"/>
    <property type="evidence" value="ECO:0007669"/>
    <property type="project" value="InterPro"/>
</dbReference>
<dbReference type="OMA" id="QRTACQY"/>
<gene>
    <name evidence="4" type="primary">APLF</name>
</gene>
<organism evidence="3 4">
    <name type="scientific">Python bivittatus</name>
    <name type="common">Burmese python</name>
    <name type="synonym">Python molurus bivittatus</name>
    <dbReference type="NCBI Taxonomy" id="176946"/>
    <lineage>
        <taxon>Eukaryota</taxon>
        <taxon>Metazoa</taxon>
        <taxon>Chordata</taxon>
        <taxon>Craniata</taxon>
        <taxon>Vertebrata</taxon>
        <taxon>Euteleostomi</taxon>
        <taxon>Lepidosauria</taxon>
        <taxon>Squamata</taxon>
        <taxon>Bifurcata</taxon>
        <taxon>Unidentata</taxon>
        <taxon>Episquamata</taxon>
        <taxon>Toxicofera</taxon>
        <taxon>Serpentes</taxon>
        <taxon>Henophidia</taxon>
        <taxon>Pythonidae</taxon>
        <taxon>Python</taxon>
    </lineage>
</organism>
<feature type="compositionally biased region" description="Basic and acidic residues" evidence="1">
    <location>
        <begin position="391"/>
        <end position="407"/>
    </location>
</feature>
<feature type="region of interest" description="Disordered" evidence="1">
    <location>
        <begin position="108"/>
        <end position="131"/>
    </location>
</feature>
<feature type="compositionally biased region" description="Basic residues" evidence="1">
    <location>
        <begin position="408"/>
        <end position="417"/>
    </location>
</feature>
<evidence type="ECO:0000313" key="4">
    <source>
        <dbReference type="RefSeq" id="XP_007436587.3"/>
    </source>
</evidence>
<evidence type="ECO:0000256" key="1">
    <source>
        <dbReference type="SAM" id="MobiDB-lite"/>
    </source>
</evidence>
<dbReference type="PANTHER" id="PTHR21315:SF2">
    <property type="entry name" value="APRATAXIN AND PNK-LIKE FACTOR"/>
    <property type="match status" value="1"/>
</dbReference>